<organism evidence="1 2">
    <name type="scientific">Coemansia furcata</name>
    <dbReference type="NCBI Taxonomy" id="417177"/>
    <lineage>
        <taxon>Eukaryota</taxon>
        <taxon>Fungi</taxon>
        <taxon>Fungi incertae sedis</taxon>
        <taxon>Zoopagomycota</taxon>
        <taxon>Kickxellomycotina</taxon>
        <taxon>Kickxellomycetes</taxon>
        <taxon>Kickxellales</taxon>
        <taxon>Kickxellaceae</taxon>
        <taxon>Coemansia</taxon>
    </lineage>
</organism>
<dbReference type="EMBL" id="JANBUP010000837">
    <property type="protein sequence ID" value="KAJ2809987.1"/>
    <property type="molecule type" value="Genomic_DNA"/>
</dbReference>
<keyword evidence="2" id="KW-1185">Reference proteome</keyword>
<evidence type="ECO:0000313" key="1">
    <source>
        <dbReference type="EMBL" id="KAJ2809987.1"/>
    </source>
</evidence>
<feature type="non-terminal residue" evidence="1">
    <location>
        <position position="560"/>
    </location>
</feature>
<protein>
    <submittedName>
        <fullName evidence="1">Uncharacterized protein</fullName>
    </submittedName>
</protein>
<comment type="caution">
    <text evidence="1">The sequence shown here is derived from an EMBL/GenBank/DDBJ whole genome shotgun (WGS) entry which is preliminary data.</text>
</comment>
<proteinExistence type="predicted"/>
<dbReference type="Proteomes" id="UP001140096">
    <property type="component" value="Unassembled WGS sequence"/>
</dbReference>
<reference evidence="1" key="1">
    <citation type="submission" date="2022-07" db="EMBL/GenBank/DDBJ databases">
        <title>Phylogenomic reconstructions and comparative analyses of Kickxellomycotina fungi.</title>
        <authorList>
            <person name="Reynolds N.K."/>
            <person name="Stajich J.E."/>
            <person name="Barry K."/>
            <person name="Grigoriev I.V."/>
            <person name="Crous P."/>
            <person name="Smith M.E."/>
        </authorList>
    </citation>
    <scope>NUCLEOTIDE SEQUENCE</scope>
    <source>
        <strain evidence="1">CBS 102833</strain>
    </source>
</reference>
<evidence type="ECO:0000313" key="2">
    <source>
        <dbReference type="Proteomes" id="UP001140096"/>
    </source>
</evidence>
<accession>A0ACC1LK66</accession>
<gene>
    <name evidence="1" type="ORF">H4S07_002938</name>
</gene>
<sequence>MRIGNYNKYRSAVATVTPREAWYSELSIDSSGASGTNGLAIDSDTLYLKSAGGSSLQALDIARTGKVGLYSAMLPSSTGRLVDWSTAAHDEHLVAAGDEHGVVAVWKNRTPKHTISVHSAACASVQFHPTVADILVTSSNTGATGELKLWSIDSADSNAIWRATTAGAIHSISVRGDGALVAASTSSGTCMVYDPRQPANSLVGKTAAVHAPDRPTRVLWLGEKPYMLSTGLTKMRERSAALWDQRNLAKPLSSLLLQPSTKPLLPLYDEDTQLAYLIEKGDSIVRWVDADPSSATPLSELGSVSLPAQITGCALLPKSRLKVMNGEIARIHLVVGSPGVGAGASVIPVAHVAIRRSYLDFHCDLFPDTRAPLPAQTLDQWMANEDARIPRMSLDPSKTEESLASLRRVNAVQIPTDNISNSHARAPVLACSVTITTSHRDENDTAANCEQSSTEPGCTQTVESPSVTRRELTDPLLPSSVAPKCTSTLGAGRNDIDTTATERSLEQPSGLIAQRLFGKSDHARFKYLEGFSYRPTDHFTGLPELNTRFPQENDPLRVSA</sequence>
<name>A0ACC1LK66_9FUNG</name>